<name>A0ABU6ZS91_9FABA</name>
<feature type="region of interest" description="Disordered" evidence="1">
    <location>
        <begin position="42"/>
        <end position="69"/>
    </location>
</feature>
<gene>
    <name evidence="2" type="ORF">PIB30_087550</name>
</gene>
<keyword evidence="3" id="KW-1185">Reference proteome</keyword>
<reference evidence="2 3" key="1">
    <citation type="journal article" date="2023" name="Plants (Basel)">
        <title>Bridging the Gap: Combining Genomics and Transcriptomics Approaches to Understand Stylosanthes scabra, an Orphan Legume from the Brazilian Caatinga.</title>
        <authorList>
            <person name="Ferreira-Neto J.R.C."/>
            <person name="da Silva M.D."/>
            <person name="Binneck E."/>
            <person name="de Melo N.F."/>
            <person name="da Silva R.H."/>
            <person name="de Melo A.L.T.M."/>
            <person name="Pandolfi V."/>
            <person name="Bustamante F.O."/>
            <person name="Brasileiro-Vidal A.C."/>
            <person name="Benko-Iseppon A.M."/>
        </authorList>
    </citation>
    <scope>NUCLEOTIDE SEQUENCE [LARGE SCALE GENOMIC DNA]</scope>
    <source>
        <tissue evidence="2">Leaves</tissue>
    </source>
</reference>
<accession>A0ABU6ZS91</accession>
<proteinExistence type="predicted"/>
<evidence type="ECO:0000313" key="3">
    <source>
        <dbReference type="Proteomes" id="UP001341840"/>
    </source>
</evidence>
<comment type="caution">
    <text evidence="2">The sequence shown here is derived from an EMBL/GenBank/DDBJ whole genome shotgun (WGS) entry which is preliminary data.</text>
</comment>
<evidence type="ECO:0000313" key="2">
    <source>
        <dbReference type="EMBL" id="MED6224792.1"/>
    </source>
</evidence>
<protein>
    <submittedName>
        <fullName evidence="2">Uncharacterized protein</fullName>
    </submittedName>
</protein>
<feature type="compositionally biased region" description="Low complexity" evidence="1">
    <location>
        <begin position="45"/>
        <end position="58"/>
    </location>
</feature>
<evidence type="ECO:0000256" key="1">
    <source>
        <dbReference type="SAM" id="MobiDB-lite"/>
    </source>
</evidence>
<dbReference type="Proteomes" id="UP001341840">
    <property type="component" value="Unassembled WGS sequence"/>
</dbReference>
<sequence length="178" mass="19650">MKERVLKPENHSLLPPLITFALPSSFFFPHCTTHLRSPSLTANLTPSHTNTHHNSSSPAVTNTDRHRKTRHQLTLGLSLTTIDYLTTNPSLHRYNLGFTPSHRLCVPHPPSQLLVGICAPLPSSVFESLIRGSSSPAVRGCSSSRPCSLAYPSSSRAIEGRRKLGRSCKKRNMGGDWY</sequence>
<organism evidence="2 3">
    <name type="scientific">Stylosanthes scabra</name>
    <dbReference type="NCBI Taxonomy" id="79078"/>
    <lineage>
        <taxon>Eukaryota</taxon>
        <taxon>Viridiplantae</taxon>
        <taxon>Streptophyta</taxon>
        <taxon>Embryophyta</taxon>
        <taxon>Tracheophyta</taxon>
        <taxon>Spermatophyta</taxon>
        <taxon>Magnoliopsida</taxon>
        <taxon>eudicotyledons</taxon>
        <taxon>Gunneridae</taxon>
        <taxon>Pentapetalae</taxon>
        <taxon>rosids</taxon>
        <taxon>fabids</taxon>
        <taxon>Fabales</taxon>
        <taxon>Fabaceae</taxon>
        <taxon>Papilionoideae</taxon>
        <taxon>50 kb inversion clade</taxon>
        <taxon>dalbergioids sensu lato</taxon>
        <taxon>Dalbergieae</taxon>
        <taxon>Pterocarpus clade</taxon>
        <taxon>Stylosanthes</taxon>
    </lineage>
</organism>
<dbReference type="EMBL" id="JASCZI010273408">
    <property type="protein sequence ID" value="MED6224792.1"/>
    <property type="molecule type" value="Genomic_DNA"/>
</dbReference>